<dbReference type="InterPro" id="IPR014284">
    <property type="entry name" value="RNA_pol_sigma-70_dom"/>
</dbReference>
<dbReference type="PANTHER" id="PTHR43133">
    <property type="entry name" value="RNA POLYMERASE ECF-TYPE SIGMA FACTO"/>
    <property type="match status" value="1"/>
</dbReference>
<dbReference type="SUPFAM" id="SSF88659">
    <property type="entry name" value="Sigma3 and sigma4 domains of RNA polymerase sigma factors"/>
    <property type="match status" value="1"/>
</dbReference>
<gene>
    <name evidence="8" type="ORF">MR241_06715</name>
</gene>
<evidence type="ECO:0000256" key="5">
    <source>
        <dbReference type="ARBA" id="ARBA00023163"/>
    </source>
</evidence>
<keyword evidence="2" id="KW-0805">Transcription regulation</keyword>
<evidence type="ECO:0000256" key="1">
    <source>
        <dbReference type="ARBA" id="ARBA00010641"/>
    </source>
</evidence>
<dbReference type="Gene3D" id="1.10.1740.10">
    <property type="match status" value="1"/>
</dbReference>
<evidence type="ECO:0000259" key="7">
    <source>
        <dbReference type="Pfam" id="PF08281"/>
    </source>
</evidence>
<feature type="domain" description="RNA polymerase sigma factor 70 region 4 type 2" evidence="7">
    <location>
        <begin position="130"/>
        <end position="171"/>
    </location>
</feature>
<dbReference type="InterPro" id="IPR013325">
    <property type="entry name" value="RNA_pol_sigma_r2"/>
</dbReference>
<dbReference type="PANTHER" id="PTHR43133:SF8">
    <property type="entry name" value="RNA POLYMERASE SIGMA FACTOR HI_1459-RELATED"/>
    <property type="match status" value="1"/>
</dbReference>
<dbReference type="InterPro" id="IPR036388">
    <property type="entry name" value="WH-like_DNA-bd_sf"/>
</dbReference>
<sequence length="182" mass="20451">MDDSDIIGLFFSRDERAISETAGKYGRLCKSIASNILKNDSDAEECLSDACLAAWKAIPPARPDDLCAYIARITRNLALNRLRSSKRKCRGGGTDTALNDDILPAESLDTLVESRRAAEVINRYLYGISAEKRKVFVMRYFFCDPVNDIADCLGMSVGQVKMSLFRTRKELKELLEKEEIEI</sequence>
<evidence type="ECO:0000313" key="8">
    <source>
        <dbReference type="EMBL" id="MCI5755969.1"/>
    </source>
</evidence>
<accession>A0AAE3K1U5</accession>
<name>A0AAE3K1U5_9BACT</name>
<dbReference type="NCBIfam" id="TIGR02937">
    <property type="entry name" value="sigma70-ECF"/>
    <property type="match status" value="1"/>
</dbReference>
<proteinExistence type="inferred from homology"/>
<keyword evidence="5" id="KW-0804">Transcription</keyword>
<evidence type="ECO:0000256" key="4">
    <source>
        <dbReference type="ARBA" id="ARBA00023125"/>
    </source>
</evidence>
<evidence type="ECO:0000256" key="3">
    <source>
        <dbReference type="ARBA" id="ARBA00023082"/>
    </source>
</evidence>
<evidence type="ECO:0000313" key="9">
    <source>
        <dbReference type="Proteomes" id="UP001139365"/>
    </source>
</evidence>
<dbReference type="GO" id="GO:0016987">
    <property type="term" value="F:sigma factor activity"/>
    <property type="evidence" value="ECO:0007669"/>
    <property type="project" value="UniProtKB-KW"/>
</dbReference>
<dbReference type="SUPFAM" id="SSF88946">
    <property type="entry name" value="Sigma2 domain of RNA polymerase sigma factors"/>
    <property type="match status" value="1"/>
</dbReference>
<dbReference type="Gene3D" id="1.10.10.10">
    <property type="entry name" value="Winged helix-like DNA-binding domain superfamily/Winged helix DNA-binding domain"/>
    <property type="match status" value="1"/>
</dbReference>
<keyword evidence="3" id="KW-0731">Sigma factor</keyword>
<dbReference type="EMBL" id="JALEMU010000103">
    <property type="protein sequence ID" value="MCI5755969.1"/>
    <property type="molecule type" value="Genomic_DNA"/>
</dbReference>
<dbReference type="InterPro" id="IPR013249">
    <property type="entry name" value="RNA_pol_sigma70_r4_t2"/>
</dbReference>
<dbReference type="GO" id="GO:0006352">
    <property type="term" value="P:DNA-templated transcription initiation"/>
    <property type="evidence" value="ECO:0007669"/>
    <property type="project" value="InterPro"/>
</dbReference>
<dbReference type="AlphaFoldDB" id="A0AAE3K1U5"/>
<dbReference type="Pfam" id="PF04542">
    <property type="entry name" value="Sigma70_r2"/>
    <property type="match status" value="1"/>
</dbReference>
<dbReference type="Proteomes" id="UP001139365">
    <property type="component" value="Unassembled WGS sequence"/>
</dbReference>
<dbReference type="InterPro" id="IPR007627">
    <property type="entry name" value="RNA_pol_sigma70_r2"/>
</dbReference>
<protein>
    <submittedName>
        <fullName evidence="8">Sigma-70 family RNA polymerase sigma factor</fullName>
    </submittedName>
</protein>
<feature type="domain" description="RNA polymerase sigma-70 region 2" evidence="6">
    <location>
        <begin position="24"/>
        <end position="87"/>
    </location>
</feature>
<comment type="caution">
    <text evidence="8">The sequence shown here is derived from an EMBL/GenBank/DDBJ whole genome shotgun (WGS) entry which is preliminary data.</text>
</comment>
<comment type="similarity">
    <text evidence="1">Belongs to the sigma-70 factor family. ECF subfamily.</text>
</comment>
<dbReference type="InterPro" id="IPR039425">
    <property type="entry name" value="RNA_pol_sigma-70-like"/>
</dbReference>
<dbReference type="GO" id="GO:0003677">
    <property type="term" value="F:DNA binding"/>
    <property type="evidence" value="ECO:0007669"/>
    <property type="project" value="UniProtKB-KW"/>
</dbReference>
<keyword evidence="4" id="KW-0238">DNA-binding</keyword>
<evidence type="ECO:0000256" key="2">
    <source>
        <dbReference type="ARBA" id="ARBA00023015"/>
    </source>
</evidence>
<reference evidence="8 9" key="1">
    <citation type="submission" date="2022-03" db="EMBL/GenBank/DDBJ databases">
        <title>Metagenome-assembled genomes from swine fecal metagenomes.</title>
        <authorList>
            <person name="Holman D.B."/>
            <person name="Kommadath A."/>
        </authorList>
    </citation>
    <scope>NUCLEOTIDE SEQUENCE [LARGE SCALE GENOMIC DNA]</scope>
    <source>
        <strain evidence="8">SUG147</strain>
    </source>
</reference>
<evidence type="ECO:0000259" key="6">
    <source>
        <dbReference type="Pfam" id="PF04542"/>
    </source>
</evidence>
<organism evidence="8 9">
    <name type="scientific">Candidatus Colimorpha enterica</name>
    <dbReference type="NCBI Taxonomy" id="3083063"/>
    <lineage>
        <taxon>Bacteria</taxon>
        <taxon>Pseudomonadati</taxon>
        <taxon>Bacteroidota</taxon>
        <taxon>Bacteroidia</taxon>
        <taxon>Bacteroidales</taxon>
        <taxon>Candidatus Colimorpha</taxon>
    </lineage>
</organism>
<dbReference type="Pfam" id="PF08281">
    <property type="entry name" value="Sigma70_r4_2"/>
    <property type="match status" value="1"/>
</dbReference>
<dbReference type="InterPro" id="IPR013324">
    <property type="entry name" value="RNA_pol_sigma_r3/r4-like"/>
</dbReference>